<dbReference type="Gene3D" id="3.30.750.24">
    <property type="entry name" value="STAS domain"/>
    <property type="match status" value="1"/>
</dbReference>
<evidence type="ECO:0000259" key="1">
    <source>
        <dbReference type="PROSITE" id="PS50801"/>
    </source>
</evidence>
<organism evidence="2 3">
    <name type="scientific">Streptomyces argenteolus</name>
    <dbReference type="NCBI Taxonomy" id="67274"/>
    <lineage>
        <taxon>Bacteria</taxon>
        <taxon>Bacillati</taxon>
        <taxon>Actinomycetota</taxon>
        <taxon>Actinomycetes</taxon>
        <taxon>Kitasatosporales</taxon>
        <taxon>Streptomycetaceae</taxon>
        <taxon>Streptomyces</taxon>
    </lineage>
</organism>
<dbReference type="EMBL" id="JBIBEG010000004">
    <property type="protein sequence ID" value="MFF5897587.1"/>
    <property type="molecule type" value="Genomic_DNA"/>
</dbReference>
<reference evidence="2 3" key="1">
    <citation type="submission" date="2024-10" db="EMBL/GenBank/DDBJ databases">
        <title>The Natural Products Discovery Center: Release of the First 8490 Sequenced Strains for Exploring Actinobacteria Biosynthetic Diversity.</title>
        <authorList>
            <person name="Kalkreuter E."/>
            <person name="Kautsar S.A."/>
            <person name="Yang D."/>
            <person name="Bader C.D."/>
            <person name="Teijaro C.N."/>
            <person name="Fluegel L."/>
            <person name="Davis C.M."/>
            <person name="Simpson J.R."/>
            <person name="Lauterbach L."/>
            <person name="Steele A.D."/>
            <person name="Gui C."/>
            <person name="Meng S."/>
            <person name="Li G."/>
            <person name="Viehrig K."/>
            <person name="Ye F."/>
            <person name="Su P."/>
            <person name="Kiefer A.F."/>
            <person name="Nichols A."/>
            <person name="Cepeda A.J."/>
            <person name="Yan W."/>
            <person name="Fan B."/>
            <person name="Jiang Y."/>
            <person name="Adhikari A."/>
            <person name="Zheng C.-J."/>
            <person name="Schuster L."/>
            <person name="Cowan T.M."/>
            <person name="Smanski M.J."/>
            <person name="Chevrette M.G."/>
            <person name="De Carvalho L.P.S."/>
            <person name="Shen B."/>
        </authorList>
    </citation>
    <scope>NUCLEOTIDE SEQUENCE [LARGE SCALE GENOMIC DNA]</scope>
    <source>
        <strain evidence="2 3">NPDC012540</strain>
    </source>
</reference>
<keyword evidence="3" id="KW-1185">Reference proteome</keyword>
<evidence type="ECO:0000313" key="3">
    <source>
        <dbReference type="Proteomes" id="UP001602322"/>
    </source>
</evidence>
<dbReference type="Pfam" id="PF13466">
    <property type="entry name" value="STAS_2"/>
    <property type="match status" value="1"/>
</dbReference>
<dbReference type="SUPFAM" id="SSF52091">
    <property type="entry name" value="SpoIIaa-like"/>
    <property type="match status" value="1"/>
</dbReference>
<accession>A0ABW6X958</accession>
<dbReference type="PROSITE" id="PS50801">
    <property type="entry name" value="STAS"/>
    <property type="match status" value="1"/>
</dbReference>
<name>A0ABW6X958_9ACTN</name>
<gene>
    <name evidence="2" type="ORF">ACFY8O_16845</name>
</gene>
<dbReference type="CDD" id="cd07043">
    <property type="entry name" value="STAS_anti-anti-sigma_factors"/>
    <property type="match status" value="1"/>
</dbReference>
<comment type="caution">
    <text evidence="2">The sequence shown here is derived from an EMBL/GenBank/DDBJ whole genome shotgun (WGS) entry which is preliminary data.</text>
</comment>
<dbReference type="InterPro" id="IPR002645">
    <property type="entry name" value="STAS_dom"/>
</dbReference>
<feature type="domain" description="STAS" evidence="1">
    <location>
        <begin position="28"/>
        <end position="111"/>
    </location>
</feature>
<dbReference type="Proteomes" id="UP001602322">
    <property type="component" value="Unassembled WGS sequence"/>
</dbReference>
<dbReference type="RefSeq" id="WP_387902899.1">
    <property type="nucleotide sequence ID" value="NZ_JBIBEG010000004.1"/>
</dbReference>
<sequence length="111" mass="11836">MLTAHSGRRNRGEAELTAYQDLRNDQWVLKAHGAFDAATTSLLEQALDQACQAQASRIVIDCSAVTFADIAFLRALLGTDTDGTRVVLAAPSLAVCRLLDATENSGRFGVA</sequence>
<proteinExistence type="predicted"/>
<dbReference type="InterPro" id="IPR058548">
    <property type="entry name" value="MlaB-like_STAS"/>
</dbReference>
<dbReference type="InterPro" id="IPR036513">
    <property type="entry name" value="STAS_dom_sf"/>
</dbReference>
<protein>
    <submittedName>
        <fullName evidence="2">STAS domain-containing protein</fullName>
    </submittedName>
</protein>
<evidence type="ECO:0000313" key="2">
    <source>
        <dbReference type="EMBL" id="MFF5897587.1"/>
    </source>
</evidence>